<accession>A0A183SXM1</accession>
<feature type="region of interest" description="Disordered" evidence="1">
    <location>
        <begin position="196"/>
        <end position="232"/>
    </location>
</feature>
<reference evidence="2 3" key="2">
    <citation type="submission" date="2018-11" db="EMBL/GenBank/DDBJ databases">
        <authorList>
            <consortium name="Pathogen Informatics"/>
        </authorList>
    </citation>
    <scope>NUCLEOTIDE SEQUENCE [LARGE SCALE GENOMIC DNA]</scope>
    <source>
        <strain evidence="2 3">NST_G2</strain>
    </source>
</reference>
<gene>
    <name evidence="2" type="ORF">SSLN_LOCUS8969</name>
</gene>
<dbReference type="Proteomes" id="UP000275846">
    <property type="component" value="Unassembled WGS sequence"/>
</dbReference>
<feature type="compositionally biased region" description="Basic residues" evidence="1">
    <location>
        <begin position="87"/>
        <end position="98"/>
    </location>
</feature>
<proteinExistence type="predicted"/>
<feature type="region of interest" description="Disordered" evidence="1">
    <location>
        <begin position="272"/>
        <end position="302"/>
    </location>
</feature>
<dbReference type="EMBL" id="UYSU01034955">
    <property type="protein sequence ID" value="VDL95354.1"/>
    <property type="molecule type" value="Genomic_DNA"/>
</dbReference>
<protein>
    <submittedName>
        <fullName evidence="4">C2H2-type domain-containing protein</fullName>
    </submittedName>
</protein>
<keyword evidence="3" id="KW-1185">Reference proteome</keyword>
<feature type="region of interest" description="Disordered" evidence="1">
    <location>
        <begin position="71"/>
        <end position="104"/>
    </location>
</feature>
<name>A0A183SXM1_SCHSO</name>
<evidence type="ECO:0000313" key="2">
    <source>
        <dbReference type="EMBL" id="VDL95354.1"/>
    </source>
</evidence>
<dbReference type="WBParaSite" id="SSLN_0000931301-mRNA-1">
    <property type="protein sequence ID" value="SSLN_0000931301-mRNA-1"/>
    <property type="gene ID" value="SSLN_0000931301"/>
</dbReference>
<evidence type="ECO:0000256" key="1">
    <source>
        <dbReference type="SAM" id="MobiDB-lite"/>
    </source>
</evidence>
<evidence type="ECO:0000313" key="3">
    <source>
        <dbReference type="Proteomes" id="UP000275846"/>
    </source>
</evidence>
<dbReference type="AlphaFoldDB" id="A0A183SXM1"/>
<sequence length="302" mass="33020">MATLPRARSRYAVAEPLQKLALSIDVGTGACWLTGMRTRAHDVREHSGARGNLDGLLKSSQESESLLLQLPPQNTEAEMARRDPGHGSHRANRNPQHPRHAEASANAMEGPPALYEAKRITAAKAKRAARKSQEPRINTANAQALPPCSLCQSTFRARFGLVGHLRTQCNNNRKTSTSATSASDPTTMTNPTTDNHFIDAPQPTTTDTILHPPPLSRSRRRTPLASLPPPHWPPPTTCHLLPPPPPPPPPPVPAMGIGTNLSSLRSHIRVTHQPSRSFANPSHRARRTRLNSPHCPHTTWVY</sequence>
<evidence type="ECO:0000313" key="4">
    <source>
        <dbReference type="WBParaSite" id="SSLN_0000931301-mRNA-1"/>
    </source>
</evidence>
<reference evidence="4" key="1">
    <citation type="submission" date="2016-06" db="UniProtKB">
        <authorList>
            <consortium name="WormBaseParasite"/>
        </authorList>
    </citation>
    <scope>IDENTIFICATION</scope>
</reference>
<organism evidence="4">
    <name type="scientific">Schistocephalus solidus</name>
    <name type="common">Tapeworm</name>
    <dbReference type="NCBI Taxonomy" id="70667"/>
    <lineage>
        <taxon>Eukaryota</taxon>
        <taxon>Metazoa</taxon>
        <taxon>Spiralia</taxon>
        <taxon>Lophotrochozoa</taxon>
        <taxon>Platyhelminthes</taxon>
        <taxon>Cestoda</taxon>
        <taxon>Eucestoda</taxon>
        <taxon>Diphyllobothriidea</taxon>
        <taxon>Diphyllobothriidae</taxon>
        <taxon>Schistocephalus</taxon>
    </lineage>
</organism>